<dbReference type="EMBL" id="KZ293422">
    <property type="protein sequence ID" value="PBK72443.1"/>
    <property type="molecule type" value="Genomic_DNA"/>
</dbReference>
<feature type="transmembrane region" description="Helical" evidence="1">
    <location>
        <begin position="26"/>
        <end position="44"/>
    </location>
</feature>
<evidence type="ECO:0000256" key="1">
    <source>
        <dbReference type="SAM" id="Phobius"/>
    </source>
</evidence>
<evidence type="ECO:0000313" key="2">
    <source>
        <dbReference type="EMBL" id="PBK72443.1"/>
    </source>
</evidence>
<evidence type="ECO:0000313" key="3">
    <source>
        <dbReference type="Proteomes" id="UP000218334"/>
    </source>
</evidence>
<name>A0A2H3C8H9_9AGAR</name>
<protein>
    <submittedName>
        <fullName evidence="2">Uncharacterized protein</fullName>
    </submittedName>
</protein>
<keyword evidence="1" id="KW-1133">Transmembrane helix</keyword>
<gene>
    <name evidence="2" type="ORF">ARMSODRAFT_758526</name>
</gene>
<keyword evidence="1" id="KW-0472">Membrane</keyword>
<accession>A0A2H3C8H9</accession>
<reference evidence="3" key="1">
    <citation type="journal article" date="2017" name="Nat. Ecol. Evol.">
        <title>Genome expansion and lineage-specific genetic innovations in the forest pathogenic fungi Armillaria.</title>
        <authorList>
            <person name="Sipos G."/>
            <person name="Prasanna A.N."/>
            <person name="Walter M.C."/>
            <person name="O'Connor E."/>
            <person name="Balint B."/>
            <person name="Krizsan K."/>
            <person name="Kiss B."/>
            <person name="Hess J."/>
            <person name="Varga T."/>
            <person name="Slot J."/>
            <person name="Riley R."/>
            <person name="Boka B."/>
            <person name="Rigling D."/>
            <person name="Barry K."/>
            <person name="Lee J."/>
            <person name="Mihaltcheva S."/>
            <person name="LaButti K."/>
            <person name="Lipzen A."/>
            <person name="Waldron R."/>
            <person name="Moloney N.M."/>
            <person name="Sperisen C."/>
            <person name="Kredics L."/>
            <person name="Vagvoelgyi C."/>
            <person name="Patrignani A."/>
            <person name="Fitzpatrick D."/>
            <person name="Nagy I."/>
            <person name="Doyle S."/>
            <person name="Anderson J.B."/>
            <person name="Grigoriev I.V."/>
            <person name="Gueldener U."/>
            <person name="Muensterkoetter M."/>
            <person name="Nagy L.G."/>
        </authorList>
    </citation>
    <scope>NUCLEOTIDE SEQUENCE [LARGE SCALE GENOMIC DNA]</scope>
    <source>
        <strain evidence="3">28-4</strain>
    </source>
</reference>
<keyword evidence="3" id="KW-1185">Reference proteome</keyword>
<keyword evidence="1" id="KW-0812">Transmembrane</keyword>
<proteinExistence type="predicted"/>
<organism evidence="2 3">
    <name type="scientific">Armillaria solidipes</name>
    <dbReference type="NCBI Taxonomy" id="1076256"/>
    <lineage>
        <taxon>Eukaryota</taxon>
        <taxon>Fungi</taxon>
        <taxon>Dikarya</taxon>
        <taxon>Basidiomycota</taxon>
        <taxon>Agaricomycotina</taxon>
        <taxon>Agaricomycetes</taxon>
        <taxon>Agaricomycetidae</taxon>
        <taxon>Agaricales</taxon>
        <taxon>Marasmiineae</taxon>
        <taxon>Physalacriaceae</taxon>
        <taxon>Armillaria</taxon>
    </lineage>
</organism>
<dbReference type="AlphaFoldDB" id="A0A2H3C8H9"/>
<sequence length="143" mass="16295">MVTETFMMSAFGLSRLQEADHLQHRSILYFTIECMFSVTVYLMFSINHVKLRKPAVHAQESCQDLLGHEIIMFILSLLQQAPGQFRLRHMYSRSVRTTEKSAQLPELYACAFIPTMTTRTRSPLCLTSDAVATSWKPACGTTE</sequence>
<dbReference type="Proteomes" id="UP000218334">
    <property type="component" value="Unassembled WGS sequence"/>
</dbReference>